<organism evidence="3 4">
    <name type="scientific">Heligmosomoides polygyrus</name>
    <name type="common">Parasitic roundworm</name>
    <dbReference type="NCBI Taxonomy" id="6339"/>
    <lineage>
        <taxon>Eukaryota</taxon>
        <taxon>Metazoa</taxon>
        <taxon>Ecdysozoa</taxon>
        <taxon>Nematoda</taxon>
        <taxon>Chromadorea</taxon>
        <taxon>Rhabditida</taxon>
        <taxon>Rhabditina</taxon>
        <taxon>Rhabditomorpha</taxon>
        <taxon>Strongyloidea</taxon>
        <taxon>Heligmosomidae</taxon>
        <taxon>Heligmosomoides</taxon>
    </lineage>
</organism>
<feature type="region of interest" description="Disordered" evidence="1">
    <location>
        <begin position="1"/>
        <end position="30"/>
    </location>
</feature>
<protein>
    <submittedName>
        <fullName evidence="2 4">Uncharacterized protein</fullName>
    </submittedName>
</protein>
<proteinExistence type="predicted"/>
<gene>
    <name evidence="2" type="ORF">HPBE_LOCUS1780</name>
</gene>
<keyword evidence="3" id="KW-1185">Reference proteome</keyword>
<evidence type="ECO:0000313" key="2">
    <source>
        <dbReference type="EMBL" id="VDO21292.1"/>
    </source>
</evidence>
<reference evidence="2 3" key="1">
    <citation type="submission" date="2018-11" db="EMBL/GenBank/DDBJ databases">
        <authorList>
            <consortium name="Pathogen Informatics"/>
        </authorList>
    </citation>
    <scope>NUCLEOTIDE SEQUENCE [LARGE SCALE GENOMIC DNA]</scope>
</reference>
<accession>A0A3P7WV01</accession>
<dbReference type="AlphaFoldDB" id="A0A183F6I6"/>
<evidence type="ECO:0000313" key="3">
    <source>
        <dbReference type="Proteomes" id="UP000050761"/>
    </source>
</evidence>
<accession>A0A183F6I6</accession>
<sequence length="204" mass="22683">MPASVPAARSKGGVKRFCPANSPSSPSIDPVRLTDALKEVNESPAVPACVKNASNSLVDELTSLKRERDKLLGIAAVQPTDERDLERLRSVVISGIPELDSTDIESRVRYDFFSVGNVLFHIEVECLLVTVYRLGRPIIGNSRLLEVVLPSSRFQRLAVNCQRGVYIRESLSQEERVRRREAYRSLIVNSFQNVMLNTSSVQGN</sequence>
<name>A0A183F6I6_HELPZ</name>
<dbReference type="WBParaSite" id="HPBE_0000177801-mRNA-1">
    <property type="protein sequence ID" value="HPBE_0000177801-mRNA-1"/>
    <property type="gene ID" value="HPBE_0000177801"/>
</dbReference>
<dbReference type="OrthoDB" id="5850875at2759"/>
<dbReference type="EMBL" id="UZAH01002200">
    <property type="protein sequence ID" value="VDO21292.1"/>
    <property type="molecule type" value="Genomic_DNA"/>
</dbReference>
<reference evidence="4" key="2">
    <citation type="submission" date="2019-09" db="UniProtKB">
        <authorList>
            <consortium name="WormBaseParasite"/>
        </authorList>
    </citation>
    <scope>IDENTIFICATION</scope>
</reference>
<evidence type="ECO:0000313" key="4">
    <source>
        <dbReference type="WBParaSite" id="HPBE_0000177801-mRNA-1"/>
    </source>
</evidence>
<evidence type="ECO:0000256" key="1">
    <source>
        <dbReference type="SAM" id="MobiDB-lite"/>
    </source>
</evidence>
<dbReference type="Proteomes" id="UP000050761">
    <property type="component" value="Unassembled WGS sequence"/>
</dbReference>